<dbReference type="GO" id="GO:0003700">
    <property type="term" value="F:DNA-binding transcription factor activity"/>
    <property type="evidence" value="ECO:0007669"/>
    <property type="project" value="InterPro"/>
</dbReference>
<keyword evidence="6" id="KW-0238">DNA-binding</keyword>
<reference evidence="12" key="1">
    <citation type="submission" date="2016-11" db="UniProtKB">
        <authorList>
            <consortium name="WormBaseParasite"/>
        </authorList>
    </citation>
    <scope>IDENTIFICATION</scope>
</reference>
<dbReference type="PRINTS" id="PR00047">
    <property type="entry name" value="STROIDFINGER"/>
</dbReference>
<keyword evidence="2" id="KW-0479">Metal-binding</keyword>
<feature type="domain" description="Nuclear receptor" evidence="10">
    <location>
        <begin position="11"/>
        <end position="87"/>
    </location>
</feature>
<evidence type="ECO:0000256" key="4">
    <source>
        <dbReference type="ARBA" id="ARBA00022833"/>
    </source>
</evidence>
<keyword evidence="9" id="KW-0539">Nucleus</keyword>
<proteinExistence type="predicted"/>
<dbReference type="InterPro" id="IPR001628">
    <property type="entry name" value="Znf_hrmn_rcpt"/>
</dbReference>
<dbReference type="InterPro" id="IPR049636">
    <property type="entry name" value="HNF4-like_DBD"/>
</dbReference>
<evidence type="ECO:0000256" key="3">
    <source>
        <dbReference type="ARBA" id="ARBA00022771"/>
    </source>
</evidence>
<organism evidence="11 12">
    <name type="scientific">Steinernema glaseri</name>
    <dbReference type="NCBI Taxonomy" id="37863"/>
    <lineage>
        <taxon>Eukaryota</taxon>
        <taxon>Metazoa</taxon>
        <taxon>Ecdysozoa</taxon>
        <taxon>Nematoda</taxon>
        <taxon>Chromadorea</taxon>
        <taxon>Rhabditida</taxon>
        <taxon>Tylenchina</taxon>
        <taxon>Panagrolaimomorpha</taxon>
        <taxon>Strongyloidoidea</taxon>
        <taxon>Steinernematidae</taxon>
        <taxon>Steinernema</taxon>
    </lineage>
</organism>
<evidence type="ECO:0000256" key="8">
    <source>
        <dbReference type="ARBA" id="ARBA00023170"/>
    </source>
</evidence>
<evidence type="ECO:0000256" key="9">
    <source>
        <dbReference type="ARBA" id="ARBA00023242"/>
    </source>
</evidence>
<evidence type="ECO:0000256" key="7">
    <source>
        <dbReference type="ARBA" id="ARBA00023163"/>
    </source>
</evidence>
<comment type="subcellular location">
    <subcellularLocation>
        <location evidence="1">Nucleus</location>
    </subcellularLocation>
</comment>
<dbReference type="PROSITE" id="PS51030">
    <property type="entry name" value="NUCLEAR_REC_DBD_2"/>
    <property type="match status" value="1"/>
</dbReference>
<name>A0A1I7ZMM1_9BILA</name>
<dbReference type="Proteomes" id="UP000095287">
    <property type="component" value="Unplaced"/>
</dbReference>
<dbReference type="InterPro" id="IPR051152">
    <property type="entry name" value="C.elegans_Orphan_NR"/>
</dbReference>
<dbReference type="SUPFAM" id="SSF57716">
    <property type="entry name" value="Glucocorticoid receptor-like (DNA-binding domain)"/>
    <property type="match status" value="1"/>
</dbReference>
<dbReference type="GO" id="GO:0000978">
    <property type="term" value="F:RNA polymerase II cis-regulatory region sequence-specific DNA binding"/>
    <property type="evidence" value="ECO:0007669"/>
    <property type="project" value="InterPro"/>
</dbReference>
<protein>
    <submittedName>
        <fullName evidence="12">Nuclear receptor domain-containing protein</fullName>
    </submittedName>
</protein>
<dbReference type="InterPro" id="IPR013088">
    <property type="entry name" value="Znf_NHR/GATA"/>
</dbReference>
<dbReference type="Pfam" id="PF00105">
    <property type="entry name" value="zf-C4"/>
    <property type="match status" value="1"/>
</dbReference>
<dbReference type="SMART" id="SM00399">
    <property type="entry name" value="ZnF_C4"/>
    <property type="match status" value="1"/>
</dbReference>
<keyword evidence="4" id="KW-0862">Zinc</keyword>
<dbReference type="PANTHER" id="PTHR45680">
    <property type="entry name" value="NUCLEAR HORMONE RECEPTOR FAMILY"/>
    <property type="match status" value="1"/>
</dbReference>
<keyword evidence="3" id="KW-0863">Zinc-finger</keyword>
<sequence>MTSSSGSPSDTIFCLICGGEASGIRFDVNACRACAAFFRRSVEVGHKYKCRRGTKGCDVSKEAFLQCRYCRYQRCKEVGMSIGRNARVKLLNTSSEEPEEPEASTSQSYMPNEGLTAFEGHKLKFDEALLLDEVSKILGAVCILFVFIPQTYF</sequence>
<dbReference type="WBParaSite" id="L893_g27948.t1">
    <property type="protein sequence ID" value="L893_g27948.t1"/>
    <property type="gene ID" value="L893_g27948"/>
</dbReference>
<keyword evidence="11" id="KW-1185">Reference proteome</keyword>
<dbReference type="PANTHER" id="PTHR45680:SF29">
    <property type="entry name" value="NUCLEAR HORMONE RECEPTOR FAMILY"/>
    <property type="match status" value="1"/>
</dbReference>
<evidence type="ECO:0000256" key="6">
    <source>
        <dbReference type="ARBA" id="ARBA00023125"/>
    </source>
</evidence>
<evidence type="ECO:0000259" key="10">
    <source>
        <dbReference type="PROSITE" id="PS51030"/>
    </source>
</evidence>
<dbReference type="GO" id="GO:0005634">
    <property type="term" value="C:nucleus"/>
    <property type="evidence" value="ECO:0007669"/>
    <property type="project" value="UniProtKB-SubCell"/>
</dbReference>
<dbReference type="Gene3D" id="3.30.50.10">
    <property type="entry name" value="Erythroid Transcription Factor GATA-1, subunit A"/>
    <property type="match status" value="1"/>
</dbReference>
<evidence type="ECO:0000313" key="11">
    <source>
        <dbReference type="Proteomes" id="UP000095287"/>
    </source>
</evidence>
<keyword evidence="7" id="KW-0804">Transcription</keyword>
<accession>A0A1I7ZMM1</accession>
<keyword evidence="5" id="KW-0805">Transcription regulation</keyword>
<evidence type="ECO:0000256" key="2">
    <source>
        <dbReference type="ARBA" id="ARBA00022723"/>
    </source>
</evidence>
<evidence type="ECO:0000313" key="12">
    <source>
        <dbReference type="WBParaSite" id="L893_g27948.t1"/>
    </source>
</evidence>
<dbReference type="GO" id="GO:0008270">
    <property type="term" value="F:zinc ion binding"/>
    <property type="evidence" value="ECO:0007669"/>
    <property type="project" value="UniProtKB-KW"/>
</dbReference>
<evidence type="ECO:0000256" key="1">
    <source>
        <dbReference type="ARBA" id="ARBA00004123"/>
    </source>
</evidence>
<keyword evidence="8" id="KW-0675">Receptor</keyword>
<dbReference type="CDD" id="cd06960">
    <property type="entry name" value="NR_DBD_HNF4A"/>
    <property type="match status" value="1"/>
</dbReference>
<dbReference type="AlphaFoldDB" id="A0A1I7ZMM1"/>
<evidence type="ECO:0000256" key="5">
    <source>
        <dbReference type="ARBA" id="ARBA00023015"/>
    </source>
</evidence>